<name>A0A0M6X2K1_9FIRM</name>
<evidence type="ECO:0000313" key="1">
    <source>
        <dbReference type="EMBL" id="CRL43267.1"/>
    </source>
</evidence>
<reference evidence="2 4" key="3">
    <citation type="submission" date="2018-08" db="EMBL/GenBank/DDBJ databases">
        <title>A genome reference for cultivated species of the human gut microbiota.</title>
        <authorList>
            <person name="Zou Y."/>
            <person name="Xue W."/>
            <person name="Luo G."/>
        </authorList>
    </citation>
    <scope>NUCLEOTIDE SEQUENCE [LARGE SCALE GENOMIC DNA]</scope>
    <source>
        <strain evidence="2 4">AM23-23AC</strain>
    </source>
</reference>
<accession>A0A0M6X2K1</accession>
<dbReference type="Proteomes" id="UP000283701">
    <property type="component" value="Unassembled WGS sequence"/>
</dbReference>
<dbReference type="EMBL" id="QRHP01000046">
    <property type="protein sequence ID" value="RHF79841.1"/>
    <property type="molecule type" value="Genomic_DNA"/>
</dbReference>
<evidence type="ECO:0000313" key="4">
    <source>
        <dbReference type="Proteomes" id="UP000283701"/>
    </source>
</evidence>
<sequence length="135" mass="16200">MEENKEKCIGKLIHSRIPIEWMRYNMYIEDDRYRNIPMLVFRVQDSCPENIIDSLKKCVDAFKGNLNWKMFKDPLSRKGNYLITISELEVLHRECCAGRVQYNQIDFWGAEKYKKYCDDAIQDIPMLEKHIEETL</sequence>
<keyword evidence="3" id="KW-1185">Reference proteome</keyword>
<dbReference type="AlphaFoldDB" id="A0A0M6X2K1"/>
<dbReference type="RefSeq" id="WP_055040536.1">
    <property type="nucleotide sequence ID" value="NZ_CATYLF010000011.1"/>
</dbReference>
<protein>
    <submittedName>
        <fullName evidence="1">Uncharacterized protein</fullName>
    </submittedName>
</protein>
<proteinExistence type="predicted"/>
<reference evidence="3" key="1">
    <citation type="submission" date="2015-05" db="EMBL/GenBank/DDBJ databases">
        <authorList>
            <consortium name="Pathogen Informatics"/>
        </authorList>
    </citation>
    <scope>NUCLEOTIDE SEQUENCE [LARGE SCALE GENOMIC DNA]</scope>
    <source>
        <strain evidence="3">L1-83</strain>
    </source>
</reference>
<evidence type="ECO:0000313" key="2">
    <source>
        <dbReference type="EMBL" id="RHF79841.1"/>
    </source>
</evidence>
<organism evidence="1 3">
    <name type="scientific">Roseburia inulinivorans</name>
    <dbReference type="NCBI Taxonomy" id="360807"/>
    <lineage>
        <taxon>Bacteria</taxon>
        <taxon>Bacillati</taxon>
        <taxon>Bacillota</taxon>
        <taxon>Clostridia</taxon>
        <taxon>Lachnospirales</taxon>
        <taxon>Lachnospiraceae</taxon>
        <taxon>Roseburia</taxon>
    </lineage>
</organism>
<dbReference type="EMBL" id="CVRS01000127">
    <property type="protein sequence ID" value="CRL43267.1"/>
    <property type="molecule type" value="Genomic_DNA"/>
</dbReference>
<dbReference type="Proteomes" id="UP000049828">
    <property type="component" value="Unassembled WGS sequence"/>
</dbReference>
<gene>
    <name evidence="2" type="ORF">DW654_17415</name>
    <name evidence="1" type="ORF">RIL183_34191</name>
</gene>
<dbReference type="OrthoDB" id="2004187at2"/>
<evidence type="ECO:0000313" key="3">
    <source>
        <dbReference type="Proteomes" id="UP000049828"/>
    </source>
</evidence>
<reference evidence="1" key="2">
    <citation type="submission" date="2015-05" db="EMBL/GenBank/DDBJ databases">
        <authorList>
            <person name="Wang D.B."/>
            <person name="Wang M."/>
        </authorList>
    </citation>
    <scope>NUCLEOTIDE SEQUENCE [LARGE SCALE GENOMIC DNA]</scope>
    <source>
        <strain evidence="1">L1-83</strain>
    </source>
</reference>